<sequence>MSDALTYARQLLGKLHGYPLWVPEPYGHSVIYRTKGVRIGDVGYITQDGAFETLFNIRAPPDHPINRRGVPENFEQVEISHDDIVFLKNFHGKNSAVTSLSAQQRSLGIAGSTTDNPLIPAGAGAGFEYSWSTSSGAILHLPQGGSRLSAPDDLFREQALKHATKWYKFVLRSLRRRISNGSLYLIKVDSWMVGAFSDSSSDSQVAIQLGLAGMAEGQASYNYTWSSSSPPIYRVGPDNESVPIEAVDVDALEFDDDLFSIDAPGGRNQSVFVRGYRISLNRSVMSQILGGSVQVQVSSIEDSKPGEIARSRTDSLV</sequence>
<evidence type="ECO:0000313" key="2">
    <source>
        <dbReference type="Proteomes" id="UP001556367"/>
    </source>
</evidence>
<name>A0ABR3J8N1_9AGAR</name>
<reference evidence="2" key="1">
    <citation type="submission" date="2024-06" db="EMBL/GenBank/DDBJ databases">
        <title>Multi-omics analyses provide insights into the biosynthesis of the anticancer antibiotic pleurotin in Hohenbuehelia grisea.</title>
        <authorList>
            <person name="Weaver J.A."/>
            <person name="Alberti F."/>
        </authorList>
    </citation>
    <scope>NUCLEOTIDE SEQUENCE [LARGE SCALE GENOMIC DNA]</scope>
    <source>
        <strain evidence="2">T-177</strain>
    </source>
</reference>
<dbReference type="EMBL" id="JASNQZ010000011">
    <property type="protein sequence ID" value="KAL0951952.1"/>
    <property type="molecule type" value="Genomic_DNA"/>
</dbReference>
<evidence type="ECO:0000313" key="1">
    <source>
        <dbReference type="EMBL" id="KAL0951952.1"/>
    </source>
</evidence>
<gene>
    <name evidence="1" type="ORF">HGRIS_008603</name>
</gene>
<keyword evidence="2" id="KW-1185">Reference proteome</keyword>
<dbReference type="Proteomes" id="UP001556367">
    <property type="component" value="Unassembled WGS sequence"/>
</dbReference>
<protein>
    <submittedName>
        <fullName evidence="1">Uncharacterized protein</fullName>
    </submittedName>
</protein>
<accession>A0ABR3J8N1</accession>
<proteinExistence type="predicted"/>
<organism evidence="1 2">
    <name type="scientific">Hohenbuehelia grisea</name>
    <dbReference type="NCBI Taxonomy" id="104357"/>
    <lineage>
        <taxon>Eukaryota</taxon>
        <taxon>Fungi</taxon>
        <taxon>Dikarya</taxon>
        <taxon>Basidiomycota</taxon>
        <taxon>Agaricomycotina</taxon>
        <taxon>Agaricomycetes</taxon>
        <taxon>Agaricomycetidae</taxon>
        <taxon>Agaricales</taxon>
        <taxon>Pleurotineae</taxon>
        <taxon>Pleurotaceae</taxon>
        <taxon>Hohenbuehelia</taxon>
    </lineage>
</organism>
<comment type="caution">
    <text evidence="1">The sequence shown here is derived from an EMBL/GenBank/DDBJ whole genome shotgun (WGS) entry which is preliminary data.</text>
</comment>